<name>A0A383F5Q1_9ZZZZ</name>
<proteinExistence type="predicted"/>
<dbReference type="AlphaFoldDB" id="A0A383F5Q1"/>
<sequence>MEESGFIKCLCITENPFNGNGRLYKENRVY</sequence>
<evidence type="ECO:0000313" key="1">
    <source>
        <dbReference type="EMBL" id="SVE64214.1"/>
    </source>
</evidence>
<protein>
    <submittedName>
        <fullName evidence="1">Uncharacterized protein</fullName>
    </submittedName>
</protein>
<reference evidence="1" key="1">
    <citation type="submission" date="2018-05" db="EMBL/GenBank/DDBJ databases">
        <authorList>
            <person name="Lanie J.A."/>
            <person name="Ng W.-L."/>
            <person name="Kazmierczak K.M."/>
            <person name="Andrzejewski T.M."/>
            <person name="Davidsen T.M."/>
            <person name="Wayne K.J."/>
            <person name="Tettelin H."/>
            <person name="Glass J.I."/>
            <person name="Rusch D."/>
            <person name="Podicherti R."/>
            <person name="Tsui H.-C.T."/>
            <person name="Winkler M.E."/>
        </authorList>
    </citation>
    <scope>NUCLEOTIDE SEQUENCE</scope>
</reference>
<organism evidence="1">
    <name type="scientific">marine metagenome</name>
    <dbReference type="NCBI Taxonomy" id="408172"/>
    <lineage>
        <taxon>unclassified sequences</taxon>
        <taxon>metagenomes</taxon>
        <taxon>ecological metagenomes</taxon>
    </lineage>
</organism>
<dbReference type="EMBL" id="UINC01231610">
    <property type="protein sequence ID" value="SVE64214.1"/>
    <property type="molecule type" value="Genomic_DNA"/>
</dbReference>
<accession>A0A383F5Q1</accession>
<gene>
    <name evidence="1" type="ORF">METZ01_LOCUS517068</name>
</gene>